<comment type="caution">
    <text evidence="1">The sequence shown here is derived from an EMBL/GenBank/DDBJ whole genome shotgun (WGS) entry which is preliminary data.</text>
</comment>
<protein>
    <submittedName>
        <fullName evidence="1">Uncharacterized protein</fullName>
    </submittedName>
</protein>
<evidence type="ECO:0000313" key="1">
    <source>
        <dbReference type="EMBL" id="KAK3067893.1"/>
    </source>
</evidence>
<proteinExistence type="predicted"/>
<accession>A0ACC3DFP1</accession>
<reference evidence="1" key="1">
    <citation type="submission" date="2024-09" db="EMBL/GenBank/DDBJ databases">
        <title>Black Yeasts Isolated from many extreme environments.</title>
        <authorList>
            <person name="Coleine C."/>
            <person name="Stajich J.E."/>
            <person name="Selbmann L."/>
        </authorList>
    </citation>
    <scope>NUCLEOTIDE SEQUENCE</scope>
    <source>
        <strain evidence="1">CCFEE 5737</strain>
    </source>
</reference>
<feature type="non-terminal residue" evidence="1">
    <location>
        <position position="1"/>
    </location>
</feature>
<name>A0ACC3DFP1_9PEZI</name>
<sequence length="273" mass="29044">HEKRIGEIAASIGFKYISLSHASLPIIKLVHRGHSTTADAYLTPEVQKYLDGFMKGFKPGSDAHTSIEFMQSDGGLVDYRKFSGLRAILSGPAGGVVGYARTTYDKADAKPVIGFDMGGTSTDVSRYGGGYEHITNSVTAGVHINCPQLDINTVAAGGGSVLFFRNGLFVVGPESAGAHPGPACYRKGGPLTVTDANLVLGRLLPETFPSIFGPEENQPLGGDISRLKFEELTKSINEEIQGSRSPMTIEDVALGFLQVANINMAKPIRSLTE</sequence>
<evidence type="ECO:0000313" key="2">
    <source>
        <dbReference type="Proteomes" id="UP001186974"/>
    </source>
</evidence>
<keyword evidence="2" id="KW-1185">Reference proteome</keyword>
<dbReference type="Proteomes" id="UP001186974">
    <property type="component" value="Unassembled WGS sequence"/>
</dbReference>
<gene>
    <name evidence="1" type="ORF">LTS18_000896</name>
</gene>
<organism evidence="1 2">
    <name type="scientific">Coniosporium uncinatum</name>
    <dbReference type="NCBI Taxonomy" id="93489"/>
    <lineage>
        <taxon>Eukaryota</taxon>
        <taxon>Fungi</taxon>
        <taxon>Dikarya</taxon>
        <taxon>Ascomycota</taxon>
        <taxon>Pezizomycotina</taxon>
        <taxon>Dothideomycetes</taxon>
        <taxon>Dothideomycetes incertae sedis</taxon>
        <taxon>Coniosporium</taxon>
    </lineage>
</organism>
<dbReference type="EMBL" id="JAWDJW010005419">
    <property type="protein sequence ID" value="KAK3067893.1"/>
    <property type="molecule type" value="Genomic_DNA"/>
</dbReference>
<feature type="non-terminal residue" evidence="1">
    <location>
        <position position="273"/>
    </location>
</feature>